<name>A0ABT1QTR0_9GAMM</name>
<comment type="similarity">
    <text evidence="2">Belongs to the DODA-type extradiol aromatic ring-opening dioxygenase family.</text>
</comment>
<dbReference type="InterPro" id="IPR004183">
    <property type="entry name" value="Xdiol_dOase_suB"/>
</dbReference>
<dbReference type="InterPro" id="IPR014436">
    <property type="entry name" value="Extradiol_dOase_DODA"/>
</dbReference>
<dbReference type="CDD" id="cd07363">
    <property type="entry name" value="45_DOPA_Dioxygenase"/>
    <property type="match status" value="1"/>
</dbReference>
<evidence type="ECO:0000313" key="7">
    <source>
        <dbReference type="EMBL" id="MCQ4165659.1"/>
    </source>
</evidence>
<dbReference type="Proteomes" id="UP001165498">
    <property type="component" value="Unassembled WGS sequence"/>
</dbReference>
<reference evidence="7" key="1">
    <citation type="submission" date="2022-07" db="EMBL/GenBank/DDBJ databases">
        <title>Tahibacter sp., a new gammaproteobacterium isolated from the silt sample collected at pig farm.</title>
        <authorList>
            <person name="Chen H."/>
        </authorList>
    </citation>
    <scope>NUCLEOTIDE SEQUENCE</scope>
    <source>
        <strain evidence="7">P2K</strain>
    </source>
</reference>
<keyword evidence="4" id="KW-0862">Zinc</keyword>
<protein>
    <submittedName>
        <fullName evidence="7">4,5-DOPA dioxygenase extradiol</fullName>
        <ecNumber evidence="7">1.13.11.29</ecNumber>
    </submittedName>
</protein>
<evidence type="ECO:0000256" key="2">
    <source>
        <dbReference type="ARBA" id="ARBA00007581"/>
    </source>
</evidence>
<evidence type="ECO:0000259" key="6">
    <source>
        <dbReference type="Pfam" id="PF02900"/>
    </source>
</evidence>
<dbReference type="RefSeq" id="WP_255914849.1">
    <property type="nucleotide sequence ID" value="NZ_JANFQO010000011.1"/>
</dbReference>
<feature type="domain" description="Extradiol ring-cleavage dioxygenase class III enzyme subunit B" evidence="6">
    <location>
        <begin position="29"/>
        <end position="245"/>
    </location>
</feature>
<proteinExistence type="inferred from homology"/>
<evidence type="ECO:0000256" key="3">
    <source>
        <dbReference type="ARBA" id="ARBA00022723"/>
    </source>
</evidence>
<evidence type="ECO:0000313" key="8">
    <source>
        <dbReference type="Proteomes" id="UP001165498"/>
    </source>
</evidence>
<dbReference type="PANTHER" id="PTHR30096:SF0">
    <property type="entry name" value="4,5-DOPA DIOXYGENASE EXTRADIOL-LIKE PROTEIN"/>
    <property type="match status" value="1"/>
</dbReference>
<keyword evidence="3" id="KW-0479">Metal-binding</keyword>
<dbReference type="EMBL" id="JANFQO010000011">
    <property type="protein sequence ID" value="MCQ4165659.1"/>
    <property type="molecule type" value="Genomic_DNA"/>
</dbReference>
<accession>A0ABT1QTR0</accession>
<comment type="cofactor">
    <cofactor evidence="1">
        <name>Zn(2+)</name>
        <dbReference type="ChEBI" id="CHEBI:29105"/>
    </cofactor>
</comment>
<dbReference type="Pfam" id="PF02900">
    <property type="entry name" value="LigB"/>
    <property type="match status" value="1"/>
</dbReference>
<sequence>MTVSARQPVLFLGHGSPMNAIEDNRWSRALRELGTQLVRPRAVLAISAHWFEPAPSRLTAQAQPQTIHDFGGFPAELFAVQYPAPGAPELAAQIAAASDGRLRTTQEWGLDHGSWSVLRHLFPAADVPVIQLSMDSRLPPAAHLALGAQLAPLRDQGVLILGSGNIVHNLGHAFRAWRAGDTSTPAWAQRFDADIAAALQSDQPEKTVALFQGSDAALSHPSPEHFLPLLYAVGAAGAQDQVDFPVTGFDMGSLSMRSVRFAPLPA</sequence>
<dbReference type="NCBIfam" id="NF007914">
    <property type="entry name" value="PRK10628.1"/>
    <property type="match status" value="1"/>
</dbReference>
<dbReference type="GO" id="GO:0050297">
    <property type="term" value="F:stizolobate synthase activity"/>
    <property type="evidence" value="ECO:0007669"/>
    <property type="project" value="UniProtKB-EC"/>
</dbReference>
<keyword evidence="8" id="KW-1185">Reference proteome</keyword>
<dbReference type="EC" id="1.13.11.29" evidence="7"/>
<evidence type="ECO:0000256" key="5">
    <source>
        <dbReference type="ARBA" id="ARBA00023002"/>
    </source>
</evidence>
<dbReference type="PANTHER" id="PTHR30096">
    <property type="entry name" value="4,5-DOPA DIOXYGENASE EXTRADIOL-LIKE PROTEIN"/>
    <property type="match status" value="1"/>
</dbReference>
<keyword evidence="5 7" id="KW-0560">Oxidoreductase</keyword>
<evidence type="ECO:0000256" key="4">
    <source>
        <dbReference type="ARBA" id="ARBA00022833"/>
    </source>
</evidence>
<gene>
    <name evidence="7" type="primary">ygiD</name>
    <name evidence="7" type="ORF">NM961_13145</name>
</gene>
<dbReference type="SUPFAM" id="SSF53213">
    <property type="entry name" value="LigB-like"/>
    <property type="match status" value="1"/>
</dbReference>
<dbReference type="PIRSF" id="PIRSF006157">
    <property type="entry name" value="Doxgns_DODA"/>
    <property type="match status" value="1"/>
</dbReference>
<organism evidence="7 8">
    <name type="scientific">Tahibacter harae</name>
    <dbReference type="NCBI Taxonomy" id="2963937"/>
    <lineage>
        <taxon>Bacteria</taxon>
        <taxon>Pseudomonadati</taxon>
        <taxon>Pseudomonadota</taxon>
        <taxon>Gammaproteobacteria</taxon>
        <taxon>Lysobacterales</taxon>
        <taxon>Rhodanobacteraceae</taxon>
        <taxon>Tahibacter</taxon>
    </lineage>
</organism>
<dbReference type="Gene3D" id="3.40.830.10">
    <property type="entry name" value="LigB-like"/>
    <property type="match status" value="1"/>
</dbReference>
<evidence type="ECO:0000256" key="1">
    <source>
        <dbReference type="ARBA" id="ARBA00001947"/>
    </source>
</evidence>
<comment type="caution">
    <text evidence="7">The sequence shown here is derived from an EMBL/GenBank/DDBJ whole genome shotgun (WGS) entry which is preliminary data.</text>
</comment>
<keyword evidence="7" id="KW-0223">Dioxygenase</keyword>